<feature type="region of interest" description="Disordered" evidence="1">
    <location>
        <begin position="257"/>
        <end position="279"/>
    </location>
</feature>
<proteinExistence type="predicted"/>
<sequence length="279" mass="30486">MPGDGVGQLDEELAHARFLQEGAEEYKQEDEGGGSAYRGAEDALRGIEQVLDDEPGAEPAVAQEARHRPAEVADQDEDTGDDHDGQAHHAPAALQQQQDGDAAYPQLIQLQAVLGHDLAEKHHRIQIEADRKNSQRHVPPGQRILPGPLAHRVQQKAQQHHDAHVHRAHMRRRDHLPGAVQLQQRKQHAHRGDDGAAPVRQGAVGALPVVLAHNLVDLFLRHLLDMQGLMLPGRQGRVGFLVFAHVCSLASTGKGRFRTETQSSRGGGSSLPDHKDNVN</sequence>
<comment type="caution">
    <text evidence="2">The sequence shown here is derived from an EMBL/GenBank/DDBJ whole genome shotgun (WGS) entry which is preliminary data.</text>
</comment>
<organism evidence="2">
    <name type="scientific">bioreactor metagenome</name>
    <dbReference type="NCBI Taxonomy" id="1076179"/>
    <lineage>
        <taxon>unclassified sequences</taxon>
        <taxon>metagenomes</taxon>
        <taxon>ecological metagenomes</taxon>
    </lineage>
</organism>
<reference evidence="2" key="1">
    <citation type="submission" date="2019-08" db="EMBL/GenBank/DDBJ databases">
        <authorList>
            <person name="Kucharzyk K."/>
            <person name="Murdoch R.W."/>
            <person name="Higgins S."/>
            <person name="Loffler F."/>
        </authorList>
    </citation>
    <scope>NUCLEOTIDE SEQUENCE</scope>
</reference>
<evidence type="ECO:0000256" key="1">
    <source>
        <dbReference type="SAM" id="MobiDB-lite"/>
    </source>
</evidence>
<name>A0A645EYE3_9ZZZZ</name>
<accession>A0A645EYE3</accession>
<dbReference type="AlphaFoldDB" id="A0A645EYE3"/>
<evidence type="ECO:0000313" key="2">
    <source>
        <dbReference type="EMBL" id="MPN06490.1"/>
    </source>
</evidence>
<feature type="region of interest" description="Disordered" evidence="1">
    <location>
        <begin position="1"/>
        <end position="99"/>
    </location>
</feature>
<feature type="compositionally biased region" description="Low complexity" evidence="1">
    <location>
        <begin position="88"/>
        <end position="99"/>
    </location>
</feature>
<gene>
    <name evidence="2" type="ORF">SDC9_153746</name>
</gene>
<dbReference type="EMBL" id="VSSQ01052397">
    <property type="protein sequence ID" value="MPN06490.1"/>
    <property type="molecule type" value="Genomic_DNA"/>
</dbReference>
<protein>
    <submittedName>
        <fullName evidence="2">Uncharacterized protein</fullName>
    </submittedName>
</protein>